<reference evidence="2" key="1">
    <citation type="submission" date="2018-02" db="EMBL/GenBank/DDBJ databases">
        <authorList>
            <person name="Holder M.E."/>
            <person name="Ajami N.J."/>
            <person name="Petrosino J.F."/>
        </authorList>
    </citation>
    <scope>NUCLEOTIDE SEQUENCE [LARGE SCALE GENOMIC DNA]</scope>
    <source>
        <strain evidence="2">CCUG 47132</strain>
    </source>
</reference>
<dbReference type="AlphaFoldDB" id="A0A2S0L4X5"/>
<keyword evidence="2" id="KW-1185">Reference proteome</keyword>
<gene>
    <name evidence="1" type="ORF">C5Q96_05150</name>
</gene>
<dbReference type="SUPFAM" id="SSF56563">
    <property type="entry name" value="Major capsid protein gp5"/>
    <property type="match status" value="1"/>
</dbReference>
<dbReference type="Pfam" id="PF25209">
    <property type="entry name" value="Phage_capsid_4"/>
    <property type="match status" value="1"/>
</dbReference>
<name>A0A2S0L4X5_9FIRM</name>
<evidence type="ECO:0000313" key="2">
    <source>
        <dbReference type="Proteomes" id="UP000237883"/>
    </source>
</evidence>
<proteinExistence type="predicted"/>
<organism evidence="1 2">
    <name type="scientific">Mogibacterium diversum</name>
    <dbReference type="NCBI Taxonomy" id="114527"/>
    <lineage>
        <taxon>Bacteria</taxon>
        <taxon>Bacillati</taxon>
        <taxon>Bacillota</taxon>
        <taxon>Clostridia</taxon>
        <taxon>Peptostreptococcales</taxon>
        <taxon>Anaerovoracaceae</taxon>
        <taxon>Mogibacterium</taxon>
    </lineage>
</organism>
<dbReference type="NCBIfam" id="TIGR04387">
    <property type="entry name" value="capsid_maj_N4"/>
    <property type="match status" value="1"/>
</dbReference>
<dbReference type="KEGG" id="mdv:C5Q96_05150"/>
<dbReference type="Proteomes" id="UP000237883">
    <property type="component" value="Chromosome"/>
</dbReference>
<accession>A0A2S0L4X5</accession>
<sequence length="285" mass="30597">MATGTTKIQNLVNPQVMADAVTAKVKQKIVATPFAKVDDTLVANAGDTITIPTFEYIGDAEDVAEGVECGTTILTATTTTAKVKKVMKAIELTDEAILSGYGNPVGEGTSQLGKSIASKVDADVIECAKGAQLKYTAGATAIIGYASIVNAIDLFDEEVISDKVMFVSPKQITQLRLDKDFISADKYNNEVMMRGEIGMIGSARIVPSRKIKAVGGVYNCPILKVTEDKESEDEAPAVTIFMKRDVNVETERRSLARKTDISADEIYTVAITNQSKVVVAQFKDK</sequence>
<dbReference type="RefSeq" id="WP_106057337.1">
    <property type="nucleotide sequence ID" value="NZ_CP027228.1"/>
</dbReference>
<evidence type="ECO:0000313" key="1">
    <source>
        <dbReference type="EMBL" id="AVM48264.1"/>
    </source>
</evidence>
<dbReference type="GeneID" id="78391647"/>
<protein>
    <submittedName>
        <fullName evidence="1">N4-gp56 family major capsid protein</fullName>
    </submittedName>
</protein>
<dbReference type="EMBL" id="CP027228">
    <property type="protein sequence ID" value="AVM48264.1"/>
    <property type="molecule type" value="Genomic_DNA"/>
</dbReference>
<dbReference type="OrthoDB" id="2065410at2"/>